<evidence type="ECO:0000256" key="1">
    <source>
        <dbReference type="SAM" id="Phobius"/>
    </source>
</evidence>
<sequence>MTKKNQNKKTQLIVFVIIIVVIVTVIYYIQQAKNYLPQASPPDSTYQNTSIQTVNSVSDLDKTLTELESSDINQIDQGLSENDSDASNF</sequence>
<reference evidence="2 3" key="1">
    <citation type="journal article" date="2016" name="Nat. Commun.">
        <title>Thousands of microbial genomes shed light on interconnected biogeochemical processes in an aquifer system.</title>
        <authorList>
            <person name="Anantharaman K."/>
            <person name="Brown C.T."/>
            <person name="Hug L.A."/>
            <person name="Sharon I."/>
            <person name="Castelle C.J."/>
            <person name="Probst A.J."/>
            <person name="Thomas B.C."/>
            <person name="Singh A."/>
            <person name="Wilkins M.J."/>
            <person name="Karaoz U."/>
            <person name="Brodie E.L."/>
            <person name="Williams K.H."/>
            <person name="Hubbard S.S."/>
            <person name="Banfield J.F."/>
        </authorList>
    </citation>
    <scope>NUCLEOTIDE SEQUENCE [LARGE SCALE GENOMIC DNA]</scope>
</reference>
<protein>
    <submittedName>
        <fullName evidence="2">Uncharacterized protein</fullName>
    </submittedName>
</protein>
<feature type="transmembrane region" description="Helical" evidence="1">
    <location>
        <begin position="12"/>
        <end position="29"/>
    </location>
</feature>
<name>A0A1F6ARD1_9BACT</name>
<accession>A0A1F6ARD1</accession>
<evidence type="ECO:0000313" key="3">
    <source>
        <dbReference type="Proteomes" id="UP000176609"/>
    </source>
</evidence>
<dbReference type="EMBL" id="MFJR01000005">
    <property type="protein sequence ID" value="OGG27249.1"/>
    <property type="molecule type" value="Genomic_DNA"/>
</dbReference>
<comment type="caution">
    <text evidence="2">The sequence shown here is derived from an EMBL/GenBank/DDBJ whole genome shotgun (WGS) entry which is preliminary data.</text>
</comment>
<dbReference type="AlphaFoldDB" id="A0A1F6ARD1"/>
<keyword evidence="1" id="KW-0472">Membrane</keyword>
<dbReference type="Proteomes" id="UP000176609">
    <property type="component" value="Unassembled WGS sequence"/>
</dbReference>
<gene>
    <name evidence="2" type="ORF">A2960_00315</name>
</gene>
<evidence type="ECO:0000313" key="2">
    <source>
        <dbReference type="EMBL" id="OGG27249.1"/>
    </source>
</evidence>
<organism evidence="2 3">
    <name type="scientific">Candidatus Gottesmanbacteria bacterium RIFCSPLOWO2_01_FULL_39_12b</name>
    <dbReference type="NCBI Taxonomy" id="1798388"/>
    <lineage>
        <taxon>Bacteria</taxon>
        <taxon>Candidatus Gottesmaniibacteriota</taxon>
    </lineage>
</organism>
<keyword evidence="1" id="KW-0812">Transmembrane</keyword>
<proteinExistence type="predicted"/>
<keyword evidence="1" id="KW-1133">Transmembrane helix</keyword>